<feature type="chain" id="PRO_5024326911" evidence="1">
    <location>
        <begin position="22"/>
        <end position="681"/>
    </location>
</feature>
<dbReference type="Proteomes" id="UP001570846">
    <property type="component" value="Unassembled WGS sequence"/>
</dbReference>
<evidence type="ECO:0000313" key="6">
    <source>
        <dbReference type="Proteomes" id="UP001570846"/>
    </source>
</evidence>
<evidence type="ECO:0000259" key="2">
    <source>
        <dbReference type="Pfam" id="PF10022"/>
    </source>
</evidence>
<name>A0A5M8QFG5_9BACT</name>
<accession>A0A5M8QFG5</accession>
<reference evidence="4 6" key="3">
    <citation type="submission" date="2024-08" db="EMBL/GenBank/DDBJ databases">
        <authorList>
            <person name="Wei W."/>
        </authorList>
    </citation>
    <scope>NUCLEOTIDE SEQUENCE [LARGE SCALE GENOMIC DNA]</scope>
    <source>
        <strain evidence="4 6">XU2</strain>
    </source>
</reference>
<comment type="caution">
    <text evidence="3">The sequence shown here is derived from an EMBL/GenBank/DDBJ whole genome shotgun (WGS) entry which is preliminary data.</text>
</comment>
<dbReference type="PIRSF" id="PIRSF014753">
    <property type="entry name" value="UCP014753"/>
    <property type="match status" value="1"/>
</dbReference>
<protein>
    <submittedName>
        <fullName evidence="3">DUF2264 domain-containing protein</fullName>
    </submittedName>
</protein>
<dbReference type="AlphaFoldDB" id="A0A5M8QFG5"/>
<dbReference type="Proteomes" id="UP000323866">
    <property type="component" value="Unassembled WGS sequence"/>
</dbReference>
<evidence type="ECO:0000313" key="3">
    <source>
        <dbReference type="EMBL" id="KAA6434777.1"/>
    </source>
</evidence>
<feature type="signal peptide" evidence="1">
    <location>
        <begin position="1"/>
        <end position="21"/>
    </location>
</feature>
<dbReference type="PANTHER" id="PTHR35339:SF4">
    <property type="entry name" value="LINALOOL DEHYDRATASE_ISOMERASE DOMAIN-CONTAINING PROTEIN"/>
    <property type="match status" value="1"/>
</dbReference>
<gene>
    <name evidence="4" type="ORF">ACD591_05380</name>
    <name evidence="3" type="ORF">FOE74_11435</name>
</gene>
<reference evidence="3 5" key="2">
    <citation type="submission" date="2019-09" db="EMBL/GenBank/DDBJ databases">
        <title>A bacterium isolated from glacier soil.</title>
        <authorList>
            <person name="Liu Q."/>
        </authorList>
    </citation>
    <scope>NUCLEOTIDE SEQUENCE [LARGE SCALE GENOMIC DNA]</scope>
    <source>
        <strain evidence="3 5">MDT1-10-3</strain>
    </source>
</reference>
<evidence type="ECO:0000313" key="5">
    <source>
        <dbReference type="Proteomes" id="UP000323866"/>
    </source>
</evidence>
<organism evidence="3 5">
    <name type="scientific">Rufibacter glacialis</name>
    <dbReference type="NCBI Taxonomy" id="1259555"/>
    <lineage>
        <taxon>Bacteria</taxon>
        <taxon>Pseudomonadati</taxon>
        <taxon>Bacteroidota</taxon>
        <taxon>Cytophagia</taxon>
        <taxon>Cytophagales</taxon>
        <taxon>Hymenobacteraceae</taxon>
        <taxon>Rufibacter</taxon>
    </lineage>
</organism>
<dbReference type="EMBL" id="JBGOGF010000002">
    <property type="protein sequence ID" value="MFA1770714.1"/>
    <property type="molecule type" value="Genomic_DNA"/>
</dbReference>
<keyword evidence="6" id="KW-1185">Reference proteome</keyword>
<evidence type="ECO:0000256" key="1">
    <source>
        <dbReference type="SAM" id="SignalP"/>
    </source>
</evidence>
<reference evidence="3 5" key="1">
    <citation type="submission" date="2019-07" db="EMBL/GenBank/DDBJ databases">
        <authorList>
            <person name="Qu J.-H."/>
        </authorList>
    </citation>
    <scope>NUCLEOTIDE SEQUENCE [LARGE SCALE GENOMIC DNA]</scope>
    <source>
        <strain evidence="3 5">MDT1-10-3</strain>
    </source>
</reference>
<feature type="domain" description="DUF2264" evidence="2">
    <location>
        <begin position="54"/>
        <end position="408"/>
    </location>
</feature>
<dbReference type="InterPro" id="IPR049349">
    <property type="entry name" value="DUF2264_N"/>
</dbReference>
<dbReference type="PANTHER" id="PTHR35339">
    <property type="entry name" value="LINALOOL DEHYDRATASE_ISOMERASE DOMAIN-CONTAINING PROTEIN"/>
    <property type="match status" value="1"/>
</dbReference>
<proteinExistence type="predicted"/>
<sequence>MKYLPKTLLLFAFLFTGNLLKAQTEAGPVNAAPNPRTFQLVNPDFKTSPQTGMTRKHWKDAAHYLLTGAFSYVKTLDDPMVFPKQPGKSYPRDGVHTNTEMLEGLCRTLFMAAPLLKENPDLQINGLQVAEYYRHQLVKLTDPTSPTYVKPRAKNGGANQILVEFGALAISLFNIPEVLWAPLTPTQKEALANTMLSYGDGPTIASNWRFFNIFVLSFFQEQGYQVNEKLMQEYLDKSLEQYRGQGWYHDSPAYDYYSMWAFQVYGPLWAEFFGRKHYPAYAARFMDNFKEVKDNYPHLFGRDGKMIMWGRSISYRFAAAGPFPLMAFAQEPGTNYGWMRRIASGNMLQFLQNPHFIAPDNLPTLGFYGPFEPAVQIYSARPSVFWMGKIFLGLLVPEDHPFWTVKENEGAWEKELRQGHVYNKFQEGSKLLITNYPNIGASEVRAWCHETVAKDWQQFRSTENYNRLAYNSAFPWQADGAQGEVAMNYVFKNKKNAWEALRLYTFRKFEDGVYYRDVVLETSDKIKLNLADITLPNGILRIDRNLSTEATQVRLGHYALPQKNGPIKETSRTVKAHPVKIIDNGEYQLAMVSLLGWENLETVNATGLHPESQNSSVINATDSFVPGQQPKVYATLMLWKRSGEKWTDKELVPVQKIEEDPTGKTLTVSFRKGDQKTVRFD</sequence>
<dbReference type="OrthoDB" id="9813465at2"/>
<dbReference type="InterPro" id="IPR016624">
    <property type="entry name" value="UCP014753"/>
</dbReference>
<dbReference type="EMBL" id="VKKZ01000020">
    <property type="protein sequence ID" value="KAA6434777.1"/>
    <property type="molecule type" value="Genomic_DNA"/>
</dbReference>
<dbReference type="Pfam" id="PF10022">
    <property type="entry name" value="DUF2264"/>
    <property type="match status" value="1"/>
</dbReference>
<evidence type="ECO:0000313" key="4">
    <source>
        <dbReference type="EMBL" id="MFA1770714.1"/>
    </source>
</evidence>
<keyword evidence="1" id="KW-0732">Signal</keyword>
<dbReference type="RefSeq" id="WP_149098719.1">
    <property type="nucleotide sequence ID" value="NZ_BMMG01000003.1"/>
</dbReference>